<reference evidence="1 2" key="1">
    <citation type="journal article" date="2019" name="Nat. Med.">
        <title>A library of human gut bacterial isolates paired with longitudinal multiomics data enables mechanistic microbiome research.</title>
        <authorList>
            <person name="Poyet M."/>
            <person name="Groussin M."/>
            <person name="Gibbons S.M."/>
            <person name="Avila-Pacheco J."/>
            <person name="Jiang X."/>
            <person name="Kearney S.M."/>
            <person name="Perrotta A.R."/>
            <person name="Berdy B."/>
            <person name="Zhao S."/>
            <person name="Lieberman T.D."/>
            <person name="Swanson P.K."/>
            <person name="Smith M."/>
            <person name="Roesemann S."/>
            <person name="Alexander J.E."/>
            <person name="Rich S.A."/>
            <person name="Livny J."/>
            <person name="Vlamakis H."/>
            <person name="Clish C."/>
            <person name="Bullock K."/>
            <person name="Deik A."/>
            <person name="Scott J."/>
            <person name="Pierce K.A."/>
            <person name="Xavier R.J."/>
            <person name="Alm E.J."/>
        </authorList>
    </citation>
    <scope>NUCLEOTIDE SEQUENCE [LARGE SCALE GENOMIC DNA]</scope>
    <source>
        <strain evidence="1 2">BIOML-A2</strain>
    </source>
</reference>
<dbReference type="AlphaFoldDB" id="A0A6I3S3Y8"/>
<comment type="caution">
    <text evidence="1">The sequence shown here is derived from an EMBL/GenBank/DDBJ whole genome shotgun (WGS) entry which is preliminary data.</text>
</comment>
<dbReference type="RefSeq" id="WP_008811947.1">
    <property type="nucleotide sequence ID" value="NZ_CAJUON010000001.1"/>
</dbReference>
<evidence type="ECO:0000313" key="2">
    <source>
        <dbReference type="Proteomes" id="UP000462362"/>
    </source>
</evidence>
<gene>
    <name evidence="1" type="ORF">GMD42_12115</name>
</gene>
<dbReference type="EMBL" id="WNCL01000063">
    <property type="protein sequence ID" value="MTU44333.1"/>
    <property type="molecule type" value="Genomic_DNA"/>
</dbReference>
<accession>A0A6I3S3Y8</accession>
<protein>
    <submittedName>
        <fullName evidence="1">Uncharacterized protein</fullName>
    </submittedName>
</protein>
<organism evidence="1 2">
    <name type="scientific">Parasutterella excrementihominis</name>
    <dbReference type="NCBI Taxonomy" id="487175"/>
    <lineage>
        <taxon>Bacteria</taxon>
        <taxon>Pseudomonadati</taxon>
        <taxon>Pseudomonadota</taxon>
        <taxon>Betaproteobacteria</taxon>
        <taxon>Burkholderiales</taxon>
        <taxon>Sutterellaceae</taxon>
        <taxon>Parasutterella</taxon>
    </lineage>
</organism>
<evidence type="ECO:0000313" key="1">
    <source>
        <dbReference type="EMBL" id="MTU44333.1"/>
    </source>
</evidence>
<sequence>MFPSFWAQFHDFFETALYWFASTFNLTAEFAKIRGGLDEFFWAMESIFEGLFHYIPSLLSGGFLGY</sequence>
<dbReference type="Proteomes" id="UP000462362">
    <property type="component" value="Unassembled WGS sequence"/>
</dbReference>
<name>A0A6I3S3Y8_9BURK</name>
<proteinExistence type="predicted"/>